<evidence type="ECO:0000313" key="2">
    <source>
        <dbReference type="Proteomes" id="UP000269396"/>
    </source>
</evidence>
<accession>A0A3P8K9X6</accession>
<evidence type="ECO:0000313" key="1">
    <source>
        <dbReference type="EMBL" id="VDP76769.1"/>
    </source>
</evidence>
<dbReference type="AlphaFoldDB" id="A0A3P8K9X6"/>
<keyword evidence="2" id="KW-1185">Reference proteome</keyword>
<reference evidence="1 2" key="1">
    <citation type="submission" date="2018-11" db="EMBL/GenBank/DDBJ databases">
        <authorList>
            <consortium name="Pathogen Informatics"/>
        </authorList>
    </citation>
    <scope>NUCLEOTIDE SEQUENCE [LARGE SCALE GENOMIC DNA]</scope>
    <source>
        <strain>Denwood</strain>
        <strain evidence="2">Zambia</strain>
    </source>
</reference>
<name>A0A3P8K9X6_9TREM</name>
<organism evidence="1 2">
    <name type="scientific">Schistosoma mattheei</name>
    <dbReference type="NCBI Taxonomy" id="31246"/>
    <lineage>
        <taxon>Eukaryota</taxon>
        <taxon>Metazoa</taxon>
        <taxon>Spiralia</taxon>
        <taxon>Lophotrochozoa</taxon>
        <taxon>Platyhelminthes</taxon>
        <taxon>Trematoda</taxon>
        <taxon>Digenea</taxon>
        <taxon>Strigeidida</taxon>
        <taxon>Schistosomatoidea</taxon>
        <taxon>Schistosomatidae</taxon>
        <taxon>Schistosoma</taxon>
    </lineage>
</organism>
<dbReference type="EMBL" id="UZAL01040273">
    <property type="protein sequence ID" value="VDP76769.1"/>
    <property type="molecule type" value="Genomic_DNA"/>
</dbReference>
<gene>
    <name evidence="1" type="ORF">SMTD_LOCUS18325</name>
</gene>
<dbReference type="Proteomes" id="UP000269396">
    <property type="component" value="Unassembled WGS sequence"/>
</dbReference>
<protein>
    <submittedName>
        <fullName evidence="1">Uncharacterized protein</fullName>
    </submittedName>
</protein>
<proteinExistence type="predicted"/>
<sequence>MPKNVLNTIVYQTVIQRIQVSTTTYNKCLMITK</sequence>